<protein>
    <submittedName>
        <fullName evidence="1">Uncharacterized protein</fullName>
    </submittedName>
</protein>
<reference evidence="1" key="1">
    <citation type="journal article" date="2019" name="Environ. Microbiol.">
        <title>Fungal ecological strategies reflected in gene transcription - a case study of two litter decomposers.</title>
        <authorList>
            <person name="Barbi F."/>
            <person name="Kohler A."/>
            <person name="Barry K."/>
            <person name="Baskaran P."/>
            <person name="Daum C."/>
            <person name="Fauchery L."/>
            <person name="Ihrmark K."/>
            <person name="Kuo A."/>
            <person name="LaButti K."/>
            <person name="Lipzen A."/>
            <person name="Morin E."/>
            <person name="Grigoriev I.V."/>
            <person name="Henrissat B."/>
            <person name="Lindahl B."/>
            <person name="Martin F."/>
        </authorList>
    </citation>
    <scope>NUCLEOTIDE SEQUENCE</scope>
    <source>
        <strain evidence="1">JB14</strain>
    </source>
</reference>
<evidence type="ECO:0000313" key="2">
    <source>
        <dbReference type="Proteomes" id="UP000799118"/>
    </source>
</evidence>
<dbReference type="AlphaFoldDB" id="A0A6A4HFI8"/>
<gene>
    <name evidence="1" type="ORF">BT96DRAFT_139432</name>
</gene>
<name>A0A6A4HFI8_9AGAR</name>
<accession>A0A6A4HFI8</accession>
<keyword evidence="2" id="KW-1185">Reference proteome</keyword>
<proteinExistence type="predicted"/>
<dbReference type="Proteomes" id="UP000799118">
    <property type="component" value="Unassembled WGS sequence"/>
</dbReference>
<organism evidence="1 2">
    <name type="scientific">Gymnopus androsaceus JB14</name>
    <dbReference type="NCBI Taxonomy" id="1447944"/>
    <lineage>
        <taxon>Eukaryota</taxon>
        <taxon>Fungi</taxon>
        <taxon>Dikarya</taxon>
        <taxon>Basidiomycota</taxon>
        <taxon>Agaricomycotina</taxon>
        <taxon>Agaricomycetes</taxon>
        <taxon>Agaricomycetidae</taxon>
        <taxon>Agaricales</taxon>
        <taxon>Marasmiineae</taxon>
        <taxon>Omphalotaceae</taxon>
        <taxon>Gymnopus</taxon>
    </lineage>
</organism>
<sequence>MLCYELERSEFLPRIENGQKLTMHGVAFCTCCGVYIRVRRRWAKHSKPVTSVHSNVDHSIHSFIQRVSSLSLFSLSLCLCTLCRITWRSMRDSDRVWTESCFFSLLETLFSNWILSHALKRLDSFQVVFV</sequence>
<evidence type="ECO:0000313" key="1">
    <source>
        <dbReference type="EMBL" id="KAE9395785.1"/>
    </source>
</evidence>
<dbReference type="EMBL" id="ML769525">
    <property type="protein sequence ID" value="KAE9395785.1"/>
    <property type="molecule type" value="Genomic_DNA"/>
</dbReference>